<sequence length="1072" mass="115388">MDAEVGAQLMDAEVGTQLMDAEVGAQLMDAEVGAQLMDAEVGTQLRGTTSLQVEITPMQGEISMGESKFFLCEVVGDVKDIDWYAPNGEKLLPNRQDILVNRNDESSSTLTIYNANVDNAGIYKCVAKNGDKESQGTVNVKIFQKITFKNAPSPQEFNEGDDADIICDVVSSPPADIIWKHKGSKIQVAKDVRFKILTNNHLQIRGIKKTDEGGYTCEARVMTRGEIDLKIIKVIVNVLPSIRTRQSEVNATADVNQSVMLACDADGFPEPTVTWARNNIVLESDDKYGLNNDGSELIIKDVKKVDEGDYTCIARNKAGEKEEEVSLNVFVQPKITYLVNQTASELEEQITLTCEASGDPTPTITWSFGRRIFTEGEQASWTRPETYESLDGNVVVRSHARVSSLTLKYVQFTDAGHYLCTARNSIGQDQQTMYLEVRYAPKIQGSVTVYTWEGNAANISCEVLAHPGASVVWFRDGQQLSSTNTTNVKIYNTPAVSYLEVTPDSQNDFGSYNCTATNMIGAESKEFLLIQADVPSAPAIERVEPFSSTAVVEFEEPDASGGVAILKYRAEWRIQGEDWAGREYDAEEGLSMITIVGLKPETFYEVKMSAINGKGEGESSPPQNFKTEPVQGEPSPPKLEGKLQTTGNALKVNWIKQDDGGSPIKHYLIRYRAKHVPDWKPEIRLPNGSEYVVLNSLDWNTEYEVYVVAENQQGKSQPGTLFFWTAAEPTAIPDTMDSGSGLGTGAIVGILIVVFVLLLVGVDVTCYFLNKCGLVMCIAVNFCGKSGPGAKSKDLEEGKAAFTKDESKGPIVEVRTEEERTPNHEGGGPTEPNETTPLTEPEPAADTTATVVDLLPSVATNSEPVTESFSTTQNSPASESTTLTSSAAGPTPVLAESKTAPKTSPKSTPAPIPQSSTAKPSTPAPQRATQSDVAPLVDLSEAPKATPSSDLKPPTPTTPSLKPVKVPSNPPSATADAAPQSQPESVQSPSATSSQNKDLQIDGLAKDVFDAPGKGSKAPADSTAAPAQDDGKIVTDDKSKAPETATEVKKALSDVKTVPNEAAKTNGNESKA</sequence>
<evidence type="ECO:0000313" key="19">
    <source>
        <dbReference type="RefSeq" id="XP_038844400.1"/>
    </source>
</evidence>
<dbReference type="InterPro" id="IPR009138">
    <property type="entry name" value="Neural_cell_adh"/>
</dbReference>
<dbReference type="Pfam" id="PF07679">
    <property type="entry name" value="I-set"/>
    <property type="match status" value="4"/>
</dbReference>
<evidence type="ECO:0000256" key="2">
    <source>
        <dbReference type="ARBA" id="ARBA00004162"/>
    </source>
</evidence>
<feature type="domain" description="Ig-like" evidence="16">
    <location>
        <begin position="240"/>
        <end position="328"/>
    </location>
</feature>
<evidence type="ECO:0000259" key="16">
    <source>
        <dbReference type="PROSITE" id="PS50835"/>
    </source>
</evidence>
<evidence type="ECO:0000256" key="4">
    <source>
        <dbReference type="ARBA" id="ARBA00022692"/>
    </source>
</evidence>
<organism evidence="18 19">
    <name type="scientific">Salvelinus namaycush</name>
    <name type="common">Lake trout</name>
    <name type="synonym">Salmo namaycush</name>
    <dbReference type="NCBI Taxonomy" id="8040"/>
    <lineage>
        <taxon>Eukaryota</taxon>
        <taxon>Metazoa</taxon>
        <taxon>Chordata</taxon>
        <taxon>Craniata</taxon>
        <taxon>Vertebrata</taxon>
        <taxon>Euteleostomi</taxon>
        <taxon>Actinopterygii</taxon>
        <taxon>Neopterygii</taxon>
        <taxon>Teleostei</taxon>
        <taxon>Protacanthopterygii</taxon>
        <taxon>Salmoniformes</taxon>
        <taxon>Salmonidae</taxon>
        <taxon>Salmoninae</taxon>
        <taxon>Salvelinus</taxon>
    </lineage>
</organism>
<dbReference type="GO" id="GO:0030424">
    <property type="term" value="C:axon"/>
    <property type="evidence" value="ECO:0007669"/>
    <property type="project" value="TreeGrafter"/>
</dbReference>
<evidence type="ECO:0000313" key="18">
    <source>
        <dbReference type="Proteomes" id="UP000808372"/>
    </source>
</evidence>
<dbReference type="FunFam" id="2.60.40.10:FF:000173">
    <property type="entry name" value="Neural cell adhesion molecule 1"/>
    <property type="match status" value="1"/>
</dbReference>
<feature type="compositionally biased region" description="Low complexity" evidence="14">
    <location>
        <begin position="875"/>
        <end position="888"/>
    </location>
</feature>
<keyword evidence="5" id="KW-0732">Signal</keyword>
<proteinExistence type="predicted"/>
<dbReference type="Pfam" id="PF13927">
    <property type="entry name" value="Ig_3"/>
    <property type="match status" value="1"/>
</dbReference>
<feature type="region of interest" description="Disordered" evidence="14">
    <location>
        <begin position="613"/>
        <end position="639"/>
    </location>
</feature>
<comment type="subcellular location">
    <subcellularLocation>
        <location evidence="2">Cell membrane</location>
        <topology evidence="2">Single-pass membrane protein</topology>
    </subcellularLocation>
</comment>
<dbReference type="SMART" id="SM00060">
    <property type="entry name" value="FN3"/>
    <property type="match status" value="2"/>
</dbReference>
<dbReference type="Proteomes" id="UP000808372">
    <property type="component" value="Chromosome 3"/>
</dbReference>
<keyword evidence="18" id="KW-1185">Reference proteome</keyword>
<feature type="region of interest" description="Disordered" evidence="14">
    <location>
        <begin position="789"/>
        <end position="843"/>
    </location>
</feature>
<keyword evidence="6" id="KW-0677">Repeat</keyword>
<evidence type="ECO:0000256" key="15">
    <source>
        <dbReference type="SAM" id="Phobius"/>
    </source>
</evidence>
<dbReference type="CTD" id="30447"/>
<dbReference type="InterPro" id="IPR036116">
    <property type="entry name" value="FN3_sf"/>
</dbReference>
<dbReference type="PROSITE" id="PS50835">
    <property type="entry name" value="IG_LIKE"/>
    <property type="match status" value="5"/>
</dbReference>
<dbReference type="GO" id="GO:0043025">
    <property type="term" value="C:neuronal cell body"/>
    <property type="evidence" value="ECO:0007669"/>
    <property type="project" value="TreeGrafter"/>
</dbReference>
<dbReference type="KEGG" id="snh:120043867"/>
<evidence type="ECO:0000256" key="13">
    <source>
        <dbReference type="ARBA" id="ARBA00067632"/>
    </source>
</evidence>
<comment type="function">
    <text evidence="1">This protein is a cell adhesion molecule involved in neuron-neuron adhesion, neurite fasciculation, outgrowth of neurites, etc.</text>
</comment>
<feature type="transmembrane region" description="Helical" evidence="15">
    <location>
        <begin position="746"/>
        <end position="769"/>
    </location>
</feature>
<feature type="compositionally biased region" description="Low complexity" evidence="14">
    <location>
        <begin position="830"/>
        <end position="843"/>
    </location>
</feature>
<dbReference type="InterPro" id="IPR007110">
    <property type="entry name" value="Ig-like_dom"/>
</dbReference>
<dbReference type="CDD" id="cd00063">
    <property type="entry name" value="FN3"/>
    <property type="match status" value="2"/>
</dbReference>
<dbReference type="SUPFAM" id="SSF48726">
    <property type="entry name" value="Immunoglobulin"/>
    <property type="match status" value="5"/>
</dbReference>
<evidence type="ECO:0000256" key="1">
    <source>
        <dbReference type="ARBA" id="ARBA00003000"/>
    </source>
</evidence>
<dbReference type="SMART" id="SM00408">
    <property type="entry name" value="IGc2"/>
    <property type="match status" value="5"/>
</dbReference>
<dbReference type="Pfam" id="PF00041">
    <property type="entry name" value="fn3"/>
    <property type="match status" value="2"/>
</dbReference>
<dbReference type="FunFam" id="2.60.40.10:FF:000149">
    <property type="entry name" value="neural cell adhesion molecule 1 isoform X2"/>
    <property type="match status" value="1"/>
</dbReference>
<keyword evidence="9 15" id="KW-0472">Membrane</keyword>
<dbReference type="InterPro" id="IPR003599">
    <property type="entry name" value="Ig_sub"/>
</dbReference>
<dbReference type="FunFam" id="2.60.40.10:FF:001932">
    <property type="entry name" value="Neural cell adhesion molecule 1a"/>
    <property type="match status" value="1"/>
</dbReference>
<evidence type="ECO:0000256" key="7">
    <source>
        <dbReference type="ARBA" id="ARBA00022889"/>
    </source>
</evidence>
<evidence type="ECO:0000256" key="5">
    <source>
        <dbReference type="ARBA" id="ARBA00022729"/>
    </source>
</evidence>
<feature type="domain" description="Fibronectin type-III" evidence="17">
    <location>
        <begin position="633"/>
        <end position="729"/>
    </location>
</feature>
<keyword evidence="7" id="KW-0130">Cell adhesion</keyword>
<dbReference type="CDD" id="cd00096">
    <property type="entry name" value="Ig"/>
    <property type="match status" value="1"/>
</dbReference>
<dbReference type="PRINTS" id="PR01838">
    <property type="entry name" value="NCAMFAMILY"/>
</dbReference>
<dbReference type="FunFam" id="2.60.40.10:FF:000086">
    <property type="entry name" value="Neural cell adhesion molecule 1"/>
    <property type="match status" value="1"/>
</dbReference>
<dbReference type="InterPro" id="IPR003598">
    <property type="entry name" value="Ig_sub2"/>
</dbReference>
<dbReference type="OrthoDB" id="10056271at2759"/>
<dbReference type="FunFam" id="2.60.40.10:FF:000137">
    <property type="entry name" value="neural cell adhesion molecule 1 isoform X2"/>
    <property type="match status" value="1"/>
</dbReference>
<keyword evidence="12" id="KW-0393">Immunoglobulin domain</keyword>
<feature type="compositionally biased region" description="Low complexity" evidence="14">
    <location>
        <begin position="946"/>
        <end position="967"/>
    </location>
</feature>
<dbReference type="RefSeq" id="XP_038844400.1">
    <property type="nucleotide sequence ID" value="XM_038988472.1"/>
</dbReference>
<feature type="domain" description="Ig-like" evidence="16">
    <location>
        <begin position="144"/>
        <end position="228"/>
    </location>
</feature>
<evidence type="ECO:0000256" key="10">
    <source>
        <dbReference type="ARBA" id="ARBA00023157"/>
    </source>
</evidence>
<dbReference type="PROSITE" id="PS50853">
    <property type="entry name" value="FN3"/>
    <property type="match status" value="2"/>
</dbReference>
<accession>A0A8U0U9H0</accession>
<dbReference type="SUPFAM" id="SSF49265">
    <property type="entry name" value="Fibronectin type III"/>
    <property type="match status" value="1"/>
</dbReference>
<feature type="domain" description="Ig-like" evidence="16">
    <location>
        <begin position="441"/>
        <end position="530"/>
    </location>
</feature>
<feature type="domain" description="Ig-like" evidence="16">
    <location>
        <begin position="333"/>
        <end position="436"/>
    </location>
</feature>
<feature type="compositionally biased region" description="Polar residues" evidence="14">
    <location>
        <begin position="1063"/>
        <end position="1072"/>
    </location>
</feature>
<evidence type="ECO:0000259" key="17">
    <source>
        <dbReference type="PROSITE" id="PS50853"/>
    </source>
</evidence>
<keyword evidence="3" id="KW-1003">Cell membrane</keyword>
<feature type="region of interest" description="Disordered" evidence="14">
    <location>
        <begin position="861"/>
        <end position="1072"/>
    </location>
</feature>
<reference evidence="19" key="1">
    <citation type="submission" date="2025-08" db="UniProtKB">
        <authorList>
            <consortium name="RefSeq"/>
        </authorList>
    </citation>
    <scope>IDENTIFICATION</scope>
    <source>
        <tissue evidence="19">White muscle</tissue>
    </source>
</reference>
<dbReference type="GO" id="GO:0050808">
    <property type="term" value="P:synapse organization"/>
    <property type="evidence" value="ECO:0007669"/>
    <property type="project" value="TreeGrafter"/>
</dbReference>
<protein>
    <recommendedName>
        <fullName evidence="13">Neural cell adhesion molecule 1</fullName>
    </recommendedName>
</protein>
<feature type="domain" description="Ig-like" evidence="16">
    <location>
        <begin position="51"/>
        <end position="139"/>
    </location>
</feature>
<feature type="compositionally biased region" description="Low complexity" evidence="14">
    <location>
        <begin position="977"/>
        <end position="991"/>
    </location>
</feature>
<evidence type="ECO:0000256" key="9">
    <source>
        <dbReference type="ARBA" id="ARBA00023136"/>
    </source>
</evidence>
<feature type="domain" description="Fibronectin type-III" evidence="17">
    <location>
        <begin position="534"/>
        <end position="630"/>
    </location>
</feature>
<dbReference type="GO" id="GO:0007156">
    <property type="term" value="P:homophilic cell adhesion via plasma membrane adhesion molecules"/>
    <property type="evidence" value="ECO:0007669"/>
    <property type="project" value="TreeGrafter"/>
</dbReference>
<feature type="compositionally biased region" description="Polar residues" evidence="14">
    <location>
        <begin position="900"/>
        <end position="920"/>
    </location>
</feature>
<dbReference type="FunFam" id="2.60.40.10:FF:000159">
    <property type="entry name" value="neural cell adhesion molecule 1 isoform X2"/>
    <property type="match status" value="1"/>
</dbReference>
<keyword evidence="4 15" id="KW-0812">Transmembrane</keyword>
<dbReference type="InterPro" id="IPR050958">
    <property type="entry name" value="Cell_Adh-Cytoskel_Orgn"/>
</dbReference>
<dbReference type="InterPro" id="IPR013783">
    <property type="entry name" value="Ig-like_fold"/>
</dbReference>
<dbReference type="AlphaFoldDB" id="A0A8U0U9H0"/>
<evidence type="ECO:0000256" key="11">
    <source>
        <dbReference type="ARBA" id="ARBA00023180"/>
    </source>
</evidence>
<evidence type="ECO:0000256" key="12">
    <source>
        <dbReference type="ARBA" id="ARBA00023319"/>
    </source>
</evidence>
<dbReference type="PANTHER" id="PTHR45080:SF29">
    <property type="entry name" value="NEURAL CELL ADHESION MOLECULE 1-LIKE ISOFORM X1"/>
    <property type="match status" value="1"/>
</dbReference>
<evidence type="ECO:0000256" key="14">
    <source>
        <dbReference type="SAM" id="MobiDB-lite"/>
    </source>
</evidence>
<gene>
    <name evidence="19" type="primary">ncam1a</name>
</gene>
<feature type="compositionally biased region" description="Polar residues" evidence="14">
    <location>
        <begin position="861"/>
        <end position="874"/>
    </location>
</feature>
<evidence type="ECO:0000256" key="6">
    <source>
        <dbReference type="ARBA" id="ARBA00022737"/>
    </source>
</evidence>
<keyword evidence="10" id="KW-1015">Disulfide bond</keyword>
<dbReference type="PANTHER" id="PTHR45080">
    <property type="entry name" value="CONTACTIN 5"/>
    <property type="match status" value="1"/>
</dbReference>
<dbReference type="GO" id="GO:0008046">
    <property type="term" value="F:axon guidance receptor activity"/>
    <property type="evidence" value="ECO:0007669"/>
    <property type="project" value="TreeGrafter"/>
</dbReference>
<keyword evidence="11" id="KW-0325">Glycoprotein</keyword>
<keyword evidence="8 15" id="KW-1133">Transmembrane helix</keyword>
<dbReference type="SMART" id="SM00409">
    <property type="entry name" value="IG"/>
    <property type="match status" value="5"/>
</dbReference>
<dbReference type="InterPro" id="IPR013098">
    <property type="entry name" value="Ig_I-set"/>
</dbReference>
<feature type="compositionally biased region" description="Basic and acidic residues" evidence="14">
    <location>
        <begin position="791"/>
        <end position="823"/>
    </location>
</feature>
<name>A0A8U0U9H0_SALNM</name>
<evidence type="ECO:0000256" key="3">
    <source>
        <dbReference type="ARBA" id="ARBA00022475"/>
    </source>
</evidence>
<evidence type="ECO:0000256" key="8">
    <source>
        <dbReference type="ARBA" id="ARBA00022989"/>
    </source>
</evidence>
<feature type="compositionally biased region" description="Basic and acidic residues" evidence="14">
    <location>
        <begin position="1029"/>
        <end position="1053"/>
    </location>
</feature>
<dbReference type="InterPro" id="IPR036179">
    <property type="entry name" value="Ig-like_dom_sf"/>
</dbReference>
<dbReference type="InterPro" id="IPR003961">
    <property type="entry name" value="FN3_dom"/>
</dbReference>
<dbReference type="GeneID" id="120043867"/>
<dbReference type="Gene3D" id="2.60.40.10">
    <property type="entry name" value="Immunoglobulins"/>
    <property type="match status" value="7"/>
</dbReference>
<dbReference type="GO" id="GO:0005886">
    <property type="term" value="C:plasma membrane"/>
    <property type="evidence" value="ECO:0007669"/>
    <property type="project" value="UniProtKB-SubCell"/>
</dbReference>